<accession>A0A6H2DHP0</accession>
<dbReference type="InterPro" id="IPR005501">
    <property type="entry name" value="LamB/YcsF/PxpA-like"/>
</dbReference>
<keyword evidence="3" id="KW-1185">Reference proteome</keyword>
<evidence type="ECO:0000256" key="1">
    <source>
        <dbReference type="SAM" id="MobiDB-lite"/>
    </source>
</evidence>
<dbReference type="Gene3D" id="3.20.20.370">
    <property type="entry name" value="Glycoside hydrolase/deacetylase"/>
    <property type="match status" value="1"/>
</dbReference>
<evidence type="ECO:0000313" key="2">
    <source>
        <dbReference type="EMBL" id="QJB67900.1"/>
    </source>
</evidence>
<gene>
    <name evidence="2" type="ORF">HF685_00055</name>
</gene>
<evidence type="ECO:0008006" key="4">
    <source>
        <dbReference type="Google" id="ProtNLM"/>
    </source>
</evidence>
<reference evidence="2 3" key="1">
    <citation type="submission" date="2020-04" db="EMBL/GenBank/DDBJ databases">
        <title>Genome sequence for Sphingorhabdus sp. strain M1.</title>
        <authorList>
            <person name="Park S.-J."/>
        </authorList>
    </citation>
    <scope>NUCLEOTIDE SEQUENCE [LARGE SCALE GENOMIC DNA]</scope>
    <source>
        <strain evidence="2 3">JK6</strain>
    </source>
</reference>
<dbReference type="PANTHER" id="PTHR30292">
    <property type="entry name" value="UNCHARACTERIZED PROTEIN YBGL-RELATED"/>
    <property type="match status" value="1"/>
</dbReference>
<protein>
    <recommendedName>
        <fullName evidence="4">LamB/YcsF family protein</fullName>
    </recommendedName>
</protein>
<name>A0A6H2DHP0_9SPHN</name>
<sequence length="203" mass="21740">MLKTAKDKSVAPGAHPSYPDRENFGRRTLDISSTNLRSSLQNQINAIQDAARIAGVSLTHIKPHGALYNDAQDNRTLAGVLVALAQIHHLPLVGMGGSLLSSIAERHKVGFISEAFIDRRYNGDARLVSRKIADAVIENNQDRINQGLALASGKPIQSDTGPDITISAQTLCLHSDSAGALSTARLMREALEQDGFLVKAPSL</sequence>
<dbReference type="Pfam" id="PF03746">
    <property type="entry name" value="LamB_YcsF"/>
    <property type="match status" value="1"/>
</dbReference>
<dbReference type="PANTHER" id="PTHR30292:SF0">
    <property type="entry name" value="5-OXOPROLINASE SUBUNIT A"/>
    <property type="match status" value="1"/>
</dbReference>
<dbReference type="Proteomes" id="UP000501600">
    <property type="component" value="Chromosome"/>
</dbReference>
<proteinExistence type="predicted"/>
<dbReference type="InterPro" id="IPR011330">
    <property type="entry name" value="Glyco_hydro/deAcase_b/a-brl"/>
</dbReference>
<dbReference type="GO" id="GO:0005975">
    <property type="term" value="P:carbohydrate metabolic process"/>
    <property type="evidence" value="ECO:0007669"/>
    <property type="project" value="InterPro"/>
</dbReference>
<dbReference type="SUPFAM" id="SSF88713">
    <property type="entry name" value="Glycoside hydrolase/deacetylase"/>
    <property type="match status" value="1"/>
</dbReference>
<dbReference type="AlphaFoldDB" id="A0A6H2DHP0"/>
<organism evidence="2 3">
    <name type="scientific">Parasphingorhabdus halotolerans</name>
    <dbReference type="NCBI Taxonomy" id="2725558"/>
    <lineage>
        <taxon>Bacteria</taxon>
        <taxon>Pseudomonadati</taxon>
        <taxon>Pseudomonadota</taxon>
        <taxon>Alphaproteobacteria</taxon>
        <taxon>Sphingomonadales</taxon>
        <taxon>Sphingomonadaceae</taxon>
        <taxon>Parasphingorhabdus</taxon>
    </lineage>
</organism>
<evidence type="ECO:0000313" key="3">
    <source>
        <dbReference type="Proteomes" id="UP000501600"/>
    </source>
</evidence>
<dbReference type="EMBL" id="CP051217">
    <property type="protein sequence ID" value="QJB67900.1"/>
    <property type="molecule type" value="Genomic_DNA"/>
</dbReference>
<feature type="region of interest" description="Disordered" evidence="1">
    <location>
        <begin position="1"/>
        <end position="25"/>
    </location>
</feature>
<dbReference type="KEGG" id="phao:HF685_00055"/>